<evidence type="ECO:0000313" key="3">
    <source>
        <dbReference type="Proteomes" id="UP000192277"/>
    </source>
</evidence>
<keyword evidence="3" id="KW-1185">Reference proteome</keyword>
<dbReference type="EMBL" id="LWBO01000001">
    <property type="protein sequence ID" value="OQP55534.1"/>
    <property type="molecule type" value="Genomic_DNA"/>
</dbReference>
<dbReference type="InterPro" id="IPR000595">
    <property type="entry name" value="cNMP-bd_dom"/>
</dbReference>
<name>A0ABX3P6H3_9BACT</name>
<dbReference type="InterPro" id="IPR018490">
    <property type="entry name" value="cNMP-bd_dom_sf"/>
</dbReference>
<dbReference type="SUPFAM" id="SSF51206">
    <property type="entry name" value="cAMP-binding domain-like"/>
    <property type="match status" value="1"/>
</dbReference>
<dbReference type="Pfam" id="PF00027">
    <property type="entry name" value="cNMP_binding"/>
    <property type="match status" value="1"/>
</dbReference>
<reference evidence="2 3" key="1">
    <citation type="submission" date="2016-04" db="EMBL/GenBank/DDBJ databases">
        <authorList>
            <person name="Chen L."/>
            <person name="Zhuang W."/>
            <person name="Wang G."/>
        </authorList>
    </citation>
    <scope>NUCLEOTIDE SEQUENCE [LARGE SCALE GENOMIC DNA]</scope>
    <source>
        <strain evidence="3">GR20</strain>
    </source>
</reference>
<accession>A0ABX3P6H3</accession>
<sequence length="247" mass="28500">MATIYYYLRLSFEAIKVLIVLNFWNQKPYVMPITTVNPTQGVEQWLTKTVIPESPFTVFVKNVHPVSNEAQAFINQKAFPSQLNKGEVLIAAGTVCKNVYLIRKGILRSYIKEEKKEITTWISGEQELATCITSFGLQQPARENIQALEDCELSTLSFDDLQYLYDNFPEANIVGRKILERYYRDAEERAFIARLMEATSKYKHFIATKSELLNRVPLKFIASYLGMTLETLSRIRSKLSRSINEFN</sequence>
<dbReference type="InterPro" id="IPR014710">
    <property type="entry name" value="RmlC-like_jellyroll"/>
</dbReference>
<evidence type="ECO:0000259" key="1">
    <source>
        <dbReference type="Pfam" id="PF00027"/>
    </source>
</evidence>
<comment type="caution">
    <text evidence="2">The sequence shown here is derived from an EMBL/GenBank/DDBJ whole genome shotgun (WGS) entry which is preliminary data.</text>
</comment>
<protein>
    <recommendedName>
        <fullName evidence="1">Cyclic nucleotide-binding domain-containing protein</fullName>
    </recommendedName>
</protein>
<gene>
    <name evidence="2" type="ORF">A4D02_04305</name>
</gene>
<dbReference type="CDD" id="cd00038">
    <property type="entry name" value="CAP_ED"/>
    <property type="match status" value="1"/>
</dbReference>
<feature type="domain" description="Cyclic nucleotide-binding" evidence="1">
    <location>
        <begin position="82"/>
        <end position="166"/>
    </location>
</feature>
<dbReference type="Gene3D" id="2.60.120.10">
    <property type="entry name" value="Jelly Rolls"/>
    <property type="match status" value="1"/>
</dbReference>
<dbReference type="Proteomes" id="UP000192277">
    <property type="component" value="Unassembled WGS sequence"/>
</dbReference>
<proteinExistence type="predicted"/>
<evidence type="ECO:0000313" key="2">
    <source>
        <dbReference type="EMBL" id="OQP55534.1"/>
    </source>
</evidence>
<organism evidence="2 3">
    <name type="scientific">Niastella koreensis</name>
    <dbReference type="NCBI Taxonomy" id="354356"/>
    <lineage>
        <taxon>Bacteria</taxon>
        <taxon>Pseudomonadati</taxon>
        <taxon>Bacteroidota</taxon>
        <taxon>Chitinophagia</taxon>
        <taxon>Chitinophagales</taxon>
        <taxon>Chitinophagaceae</taxon>
        <taxon>Niastella</taxon>
    </lineage>
</organism>